<organism evidence="3 4">
    <name type="scientific">Paenibacillus chartarius</name>
    <dbReference type="NCBI Taxonomy" id="747481"/>
    <lineage>
        <taxon>Bacteria</taxon>
        <taxon>Bacillati</taxon>
        <taxon>Bacillota</taxon>
        <taxon>Bacilli</taxon>
        <taxon>Bacillales</taxon>
        <taxon>Paenibacillaceae</taxon>
        <taxon>Paenibacillus</taxon>
    </lineage>
</organism>
<evidence type="ECO:0000256" key="1">
    <source>
        <dbReference type="SAM" id="SignalP"/>
    </source>
</evidence>
<dbReference type="Proteomes" id="UP001589776">
    <property type="component" value="Unassembled WGS sequence"/>
</dbReference>
<keyword evidence="4" id="KW-1185">Reference proteome</keyword>
<comment type="caution">
    <text evidence="3">The sequence shown here is derived from an EMBL/GenBank/DDBJ whole genome shotgun (WGS) entry which is preliminary data.</text>
</comment>
<accession>A0ABV6DPA5</accession>
<feature type="signal peptide" evidence="1">
    <location>
        <begin position="1"/>
        <end position="32"/>
    </location>
</feature>
<evidence type="ECO:0000259" key="2">
    <source>
        <dbReference type="PROSITE" id="PS51272"/>
    </source>
</evidence>
<dbReference type="PROSITE" id="PS51272">
    <property type="entry name" value="SLH"/>
    <property type="match status" value="1"/>
</dbReference>
<reference evidence="3 4" key="1">
    <citation type="submission" date="2024-09" db="EMBL/GenBank/DDBJ databases">
        <authorList>
            <person name="Sun Q."/>
            <person name="Mori K."/>
        </authorList>
    </citation>
    <scope>NUCLEOTIDE SEQUENCE [LARGE SCALE GENOMIC DNA]</scope>
    <source>
        <strain evidence="3 4">CCM 7759</strain>
    </source>
</reference>
<evidence type="ECO:0000313" key="3">
    <source>
        <dbReference type="EMBL" id="MFC0214486.1"/>
    </source>
</evidence>
<dbReference type="RefSeq" id="WP_377471858.1">
    <property type="nucleotide sequence ID" value="NZ_JBHLWN010000074.1"/>
</dbReference>
<proteinExistence type="predicted"/>
<dbReference type="PANTHER" id="PTHR43308:SF5">
    <property type="entry name" value="S-LAYER PROTEIN _ PEPTIDOGLYCAN ENDO-BETA-N-ACETYLGLUCOSAMINIDASE"/>
    <property type="match status" value="1"/>
</dbReference>
<gene>
    <name evidence="3" type="ORF">ACFFK0_18810</name>
</gene>
<dbReference type="Pfam" id="PF00395">
    <property type="entry name" value="SLH"/>
    <property type="match status" value="1"/>
</dbReference>
<keyword evidence="1" id="KW-0732">Signal</keyword>
<protein>
    <submittedName>
        <fullName evidence="3">S-layer homology domain-containing protein</fullName>
    </submittedName>
</protein>
<feature type="chain" id="PRO_5046830335" evidence="1">
    <location>
        <begin position="33"/>
        <end position="343"/>
    </location>
</feature>
<dbReference type="EMBL" id="JBHLWN010000074">
    <property type="protein sequence ID" value="MFC0214486.1"/>
    <property type="molecule type" value="Genomic_DNA"/>
</dbReference>
<name>A0ABV6DPA5_9BACL</name>
<sequence>MRIKTLAAAGMLAAWTFIIGLTVAATPVSAQAAGLRDVPETHWGAGNIQRALEQGIVDGYPDGTFKPEQQVEQAEFLVMLIRAYKPDELAAGGQTADWRTPYLTYAKSMNWHLIDSDSSVVLSRGNVARLLAGAAGKAYDIDTSISYLLGIGLVEGRTEPYPIGFHPDEPVTRAEAVTFVQRFKAYFPQLQSVSTGGLQPNEMDPLTAKVGDQVAGWTIASIETTLYEDGALMSAIVNFEPREVTVSGFYQNMPDGSEFFDGIIFTPDAASDQVIPKLRIGQHTVGDRFLFRSEEAEAAFLPQGSKGKATIVISGFSYHYWPKDDYRDNTTFVKLVEIDKATP</sequence>
<dbReference type="InterPro" id="IPR001119">
    <property type="entry name" value="SLH_dom"/>
</dbReference>
<feature type="domain" description="SLH" evidence="2">
    <location>
        <begin position="31"/>
        <end position="94"/>
    </location>
</feature>
<dbReference type="InterPro" id="IPR051465">
    <property type="entry name" value="Cell_Envelope_Struct_Comp"/>
</dbReference>
<evidence type="ECO:0000313" key="4">
    <source>
        <dbReference type="Proteomes" id="UP001589776"/>
    </source>
</evidence>
<dbReference type="PANTHER" id="PTHR43308">
    <property type="entry name" value="OUTER MEMBRANE PROTEIN ALPHA-RELATED"/>
    <property type="match status" value="1"/>
</dbReference>